<dbReference type="SUPFAM" id="SSF53254">
    <property type="entry name" value="Phosphoglycerate mutase-like"/>
    <property type="match status" value="1"/>
</dbReference>
<keyword evidence="1" id="KW-0378">Hydrolase</keyword>
<organism evidence="5 6">
    <name type="scientific">Mycena venus</name>
    <dbReference type="NCBI Taxonomy" id="2733690"/>
    <lineage>
        <taxon>Eukaryota</taxon>
        <taxon>Fungi</taxon>
        <taxon>Dikarya</taxon>
        <taxon>Basidiomycota</taxon>
        <taxon>Agaricomycotina</taxon>
        <taxon>Agaricomycetes</taxon>
        <taxon>Agaricomycetidae</taxon>
        <taxon>Agaricales</taxon>
        <taxon>Marasmiineae</taxon>
        <taxon>Mycenaceae</taxon>
        <taxon>Mycena</taxon>
    </lineage>
</organism>
<feature type="binding site" evidence="3">
    <location>
        <begin position="12"/>
        <end position="19"/>
    </location>
    <ligand>
        <name>substrate</name>
    </ligand>
</feature>
<dbReference type="Pfam" id="PF00300">
    <property type="entry name" value="His_Phos_1"/>
    <property type="match status" value="1"/>
</dbReference>
<reference evidence="5" key="1">
    <citation type="submission" date="2020-05" db="EMBL/GenBank/DDBJ databases">
        <title>Mycena genomes resolve the evolution of fungal bioluminescence.</title>
        <authorList>
            <person name="Tsai I.J."/>
        </authorList>
    </citation>
    <scope>NUCLEOTIDE SEQUENCE</scope>
    <source>
        <strain evidence="5">CCC161011</strain>
    </source>
</reference>
<evidence type="ECO:0000256" key="2">
    <source>
        <dbReference type="PIRSR" id="PIRSR613078-1"/>
    </source>
</evidence>
<dbReference type="Gene3D" id="3.40.50.1240">
    <property type="entry name" value="Phosphoglycerate mutase-like"/>
    <property type="match status" value="1"/>
</dbReference>
<dbReference type="GO" id="GO:0004331">
    <property type="term" value="F:fructose-2,6-bisphosphate 2-phosphatase activity"/>
    <property type="evidence" value="ECO:0007669"/>
    <property type="project" value="TreeGrafter"/>
</dbReference>
<dbReference type="GO" id="GO:0005829">
    <property type="term" value="C:cytosol"/>
    <property type="evidence" value="ECO:0007669"/>
    <property type="project" value="TreeGrafter"/>
</dbReference>
<dbReference type="SMART" id="SM00855">
    <property type="entry name" value="PGAM"/>
    <property type="match status" value="1"/>
</dbReference>
<dbReference type="InterPro" id="IPR051695">
    <property type="entry name" value="Phosphoglycerate_Mutase"/>
</dbReference>
<name>A0A8H6YQ30_9AGAR</name>
<dbReference type="InterPro" id="IPR029033">
    <property type="entry name" value="His_PPase_superfam"/>
</dbReference>
<evidence type="ECO:0000313" key="6">
    <source>
        <dbReference type="Proteomes" id="UP000620124"/>
    </source>
</evidence>
<dbReference type="OrthoDB" id="354304at2759"/>
<keyword evidence="6" id="KW-1185">Reference proteome</keyword>
<accession>A0A8H6YQ30</accession>
<protein>
    <recommendedName>
        <fullName evidence="7">Phosphoglycerate mutase-like protein</fullName>
    </recommendedName>
</protein>
<evidence type="ECO:0000256" key="3">
    <source>
        <dbReference type="PIRSR" id="PIRSR613078-2"/>
    </source>
</evidence>
<dbReference type="EMBL" id="JACAZI010000003">
    <property type="protein sequence ID" value="KAF7365178.1"/>
    <property type="molecule type" value="Genomic_DNA"/>
</dbReference>
<sequence length="287" mass="31832">MARIRATFTFIRHGESTDNLRAVWAGWADATLTNHGMNQAQAVGASLAATQFSAIYSSPLKRAHMTAQAIQSQQQQGGSGPPLTLVTSPLLREQHFGVAEGKPSTRKRDTDVPLAEQFNRGIYPGSLNRSEKFPQGESLDDVQERAAKGWAEVLLPHVQEKAREGHSTVHVAVVSHGVFIKEALRALAKYDRTADVSATDYQWLRNTAWARVVVEMKAFQEDKEPSIFSPSNLPLERVQLTHFNQCEHLATVTRQKGGSAARRMIHDRKIFVDSLVQSPMVRKSKGL</sequence>
<dbReference type="InterPro" id="IPR013078">
    <property type="entry name" value="His_Pase_superF_clade-1"/>
</dbReference>
<dbReference type="GO" id="GO:0043456">
    <property type="term" value="P:regulation of pentose-phosphate shunt"/>
    <property type="evidence" value="ECO:0007669"/>
    <property type="project" value="TreeGrafter"/>
</dbReference>
<gene>
    <name evidence="5" type="ORF">MVEN_00389400</name>
</gene>
<evidence type="ECO:0008006" key="7">
    <source>
        <dbReference type="Google" id="ProtNLM"/>
    </source>
</evidence>
<dbReference type="Proteomes" id="UP000620124">
    <property type="component" value="Unassembled WGS sequence"/>
</dbReference>
<evidence type="ECO:0000313" key="5">
    <source>
        <dbReference type="EMBL" id="KAF7365178.1"/>
    </source>
</evidence>
<proteinExistence type="predicted"/>
<feature type="binding site" evidence="3">
    <location>
        <position position="62"/>
    </location>
    <ligand>
        <name>substrate</name>
    </ligand>
</feature>
<evidence type="ECO:0000256" key="1">
    <source>
        <dbReference type="ARBA" id="ARBA00022801"/>
    </source>
</evidence>
<feature type="region of interest" description="Disordered" evidence="4">
    <location>
        <begin position="67"/>
        <end position="86"/>
    </location>
</feature>
<feature type="active site" description="Tele-phosphohistidine intermediate" evidence="2">
    <location>
        <position position="13"/>
    </location>
</feature>
<dbReference type="PANTHER" id="PTHR46517:SF1">
    <property type="entry name" value="FRUCTOSE-2,6-BISPHOSPHATASE TIGAR"/>
    <property type="match status" value="1"/>
</dbReference>
<dbReference type="AlphaFoldDB" id="A0A8H6YQ30"/>
<evidence type="ECO:0000256" key="4">
    <source>
        <dbReference type="SAM" id="MobiDB-lite"/>
    </source>
</evidence>
<dbReference type="PANTHER" id="PTHR46517">
    <property type="entry name" value="FRUCTOSE-2,6-BISPHOSPHATASE TIGAR"/>
    <property type="match status" value="1"/>
</dbReference>
<dbReference type="GO" id="GO:0045820">
    <property type="term" value="P:negative regulation of glycolytic process"/>
    <property type="evidence" value="ECO:0007669"/>
    <property type="project" value="TreeGrafter"/>
</dbReference>
<comment type="caution">
    <text evidence="5">The sequence shown here is derived from an EMBL/GenBank/DDBJ whole genome shotgun (WGS) entry which is preliminary data.</text>
</comment>
<dbReference type="CDD" id="cd07067">
    <property type="entry name" value="HP_PGM_like"/>
    <property type="match status" value="1"/>
</dbReference>
<feature type="active site" description="Proton donor/acceptor" evidence="2">
    <location>
        <position position="93"/>
    </location>
</feature>